<keyword evidence="2" id="KW-1185">Reference proteome</keyword>
<gene>
    <name evidence="1" type="ORF">PDIGIT_LOCUS15528</name>
</gene>
<name>A0A9W4XZE4_9PLEO</name>
<sequence length="203" mass="23683">MQPEKSAPERIITVQSIKRIGADLKVRCKVGCPSVSGYVDYEDMPWHTFRGMDGAQPAVELIQKDLYGDLEGLWKELTTGEEILLEGNEASLRNRIVFPIRNAPKAVLLKFYYVAQWDKEFRLKVGMTQWKRGVFPERGVEEYIEKFITLAEFMKTEFEHTESHNEIVEIMTKEVQDFRNHGLFFQIFGWVTGYFPGFFVKSR</sequence>
<protein>
    <submittedName>
        <fullName evidence="1">Uncharacterized protein</fullName>
    </submittedName>
</protein>
<dbReference type="AlphaFoldDB" id="A0A9W4XZE4"/>
<comment type="caution">
    <text evidence="1">The sequence shown here is derived from an EMBL/GenBank/DDBJ whole genome shotgun (WGS) entry which is preliminary data.</text>
</comment>
<accession>A0A9W4XZE4</accession>
<evidence type="ECO:0000313" key="2">
    <source>
        <dbReference type="Proteomes" id="UP001152607"/>
    </source>
</evidence>
<dbReference type="Proteomes" id="UP001152607">
    <property type="component" value="Unassembled WGS sequence"/>
</dbReference>
<proteinExistence type="predicted"/>
<reference evidence="1" key="1">
    <citation type="submission" date="2023-01" db="EMBL/GenBank/DDBJ databases">
        <authorList>
            <person name="Van Ghelder C."/>
            <person name="Rancurel C."/>
        </authorList>
    </citation>
    <scope>NUCLEOTIDE SEQUENCE</scope>
    <source>
        <strain evidence="1">CNCM I-4278</strain>
    </source>
</reference>
<evidence type="ECO:0000313" key="1">
    <source>
        <dbReference type="EMBL" id="CAI6342322.1"/>
    </source>
</evidence>
<dbReference type="EMBL" id="CAOQHR010000013">
    <property type="protein sequence ID" value="CAI6342322.1"/>
    <property type="molecule type" value="Genomic_DNA"/>
</dbReference>
<organism evidence="1 2">
    <name type="scientific">Periconia digitata</name>
    <dbReference type="NCBI Taxonomy" id="1303443"/>
    <lineage>
        <taxon>Eukaryota</taxon>
        <taxon>Fungi</taxon>
        <taxon>Dikarya</taxon>
        <taxon>Ascomycota</taxon>
        <taxon>Pezizomycotina</taxon>
        <taxon>Dothideomycetes</taxon>
        <taxon>Pleosporomycetidae</taxon>
        <taxon>Pleosporales</taxon>
        <taxon>Massarineae</taxon>
        <taxon>Periconiaceae</taxon>
        <taxon>Periconia</taxon>
    </lineage>
</organism>